<organism evidence="1 2">
    <name type="scientific">Psilocybe cf. subviscida</name>
    <dbReference type="NCBI Taxonomy" id="2480587"/>
    <lineage>
        <taxon>Eukaryota</taxon>
        <taxon>Fungi</taxon>
        <taxon>Dikarya</taxon>
        <taxon>Basidiomycota</taxon>
        <taxon>Agaricomycotina</taxon>
        <taxon>Agaricomycetes</taxon>
        <taxon>Agaricomycetidae</taxon>
        <taxon>Agaricales</taxon>
        <taxon>Agaricineae</taxon>
        <taxon>Strophariaceae</taxon>
        <taxon>Psilocybe</taxon>
    </lineage>
</organism>
<evidence type="ECO:0000313" key="1">
    <source>
        <dbReference type="EMBL" id="KAF5324348.1"/>
    </source>
</evidence>
<keyword evidence="2" id="KW-1185">Reference proteome</keyword>
<reference evidence="1 2" key="1">
    <citation type="journal article" date="2020" name="ISME J.">
        <title>Uncovering the hidden diversity of litter-decomposition mechanisms in mushroom-forming fungi.</title>
        <authorList>
            <person name="Floudas D."/>
            <person name="Bentzer J."/>
            <person name="Ahren D."/>
            <person name="Johansson T."/>
            <person name="Persson P."/>
            <person name="Tunlid A."/>
        </authorList>
    </citation>
    <scope>NUCLEOTIDE SEQUENCE [LARGE SCALE GENOMIC DNA]</scope>
    <source>
        <strain evidence="1 2">CBS 101986</strain>
    </source>
</reference>
<dbReference type="EMBL" id="JAACJJ010000016">
    <property type="protein sequence ID" value="KAF5324348.1"/>
    <property type="molecule type" value="Genomic_DNA"/>
</dbReference>
<comment type="caution">
    <text evidence="1">The sequence shown here is derived from an EMBL/GenBank/DDBJ whole genome shotgun (WGS) entry which is preliminary data.</text>
</comment>
<dbReference type="Proteomes" id="UP000567179">
    <property type="component" value="Unassembled WGS sequence"/>
</dbReference>
<sequence length="411" mass="46354">MNTRSHLPPEVVGRIAESLGPDVEKKDLLSLALTSRVCRVESQRVLFRTMEVKCGQGEAKGGIRAHSLFLEAIINAPVRLGQCVRAYTCVWLAISPLHTDFHSEESFQQDHNGFYHRPNLKAGMHLWNTMRRALPIMTRLAHLTLAVGSVAEWGHSTNGVSILRNCHFALESLVWGNSLDFPTLASDVLPYQPLLRSFGIYHHAEDKPVPLITNFPPDALPHLRNIHGPTSALVAFIPGRNVEAVSWTINSDYDALEQAGRLLSRTQYLRISESRGLDRVAQYLVSVEVLCLQTYRLNSNPDFSQLASLTSLRTLILQNRDRWSPYDLEEEDIVAWRDSVEEIAATTFVSCSTLERVLVEGFDNACPYTIIKRVGDGIEVGEELQLSEMMEIFEPWMPRPLANLADIRHYM</sequence>
<dbReference type="AlphaFoldDB" id="A0A8H5BJQ0"/>
<proteinExistence type="predicted"/>
<gene>
    <name evidence="1" type="ORF">D9619_011121</name>
</gene>
<evidence type="ECO:0000313" key="2">
    <source>
        <dbReference type="Proteomes" id="UP000567179"/>
    </source>
</evidence>
<accession>A0A8H5BJQ0</accession>
<name>A0A8H5BJQ0_9AGAR</name>
<protein>
    <submittedName>
        <fullName evidence="1">Uncharacterized protein</fullName>
    </submittedName>
</protein>
<dbReference type="OrthoDB" id="3072149at2759"/>